<feature type="chain" id="PRO_5012229301" evidence="1">
    <location>
        <begin position="19"/>
        <end position="264"/>
    </location>
</feature>
<dbReference type="Proteomes" id="UP000184292">
    <property type="component" value="Unassembled WGS sequence"/>
</dbReference>
<evidence type="ECO:0000313" key="3">
    <source>
        <dbReference type="EMBL" id="SHJ02883.1"/>
    </source>
</evidence>
<evidence type="ECO:0000313" key="4">
    <source>
        <dbReference type="Proteomes" id="UP000184292"/>
    </source>
</evidence>
<proteinExistence type="predicted"/>
<dbReference type="InterPro" id="IPR028250">
    <property type="entry name" value="DsbDN"/>
</dbReference>
<protein>
    <submittedName>
        <fullName evidence="3">Thiol-disulfide interchange protein, contains DsbC and DsbD domains</fullName>
    </submittedName>
</protein>
<accession>A0A1M6FYT7</accession>
<reference evidence="3 4" key="1">
    <citation type="submission" date="2016-11" db="EMBL/GenBank/DDBJ databases">
        <authorList>
            <person name="Jaros S."/>
            <person name="Januszkiewicz K."/>
            <person name="Wedrychowicz H."/>
        </authorList>
    </citation>
    <scope>NUCLEOTIDE SEQUENCE [LARGE SCALE GENOMIC DNA]</scope>
    <source>
        <strain evidence="3 4">DSM 100565</strain>
    </source>
</reference>
<feature type="signal peptide" evidence="1">
    <location>
        <begin position="1"/>
        <end position="18"/>
    </location>
</feature>
<dbReference type="RefSeq" id="WP_073331191.1">
    <property type="nucleotide sequence ID" value="NZ_FQYO01000004.1"/>
</dbReference>
<keyword evidence="4" id="KW-1185">Reference proteome</keyword>
<dbReference type="STRING" id="1447782.SAMN05444417_2579"/>
<keyword evidence="1" id="KW-0732">Signal</keyword>
<evidence type="ECO:0000259" key="2">
    <source>
        <dbReference type="Pfam" id="PF11412"/>
    </source>
</evidence>
<dbReference type="Pfam" id="PF11412">
    <property type="entry name" value="DsbD_N"/>
    <property type="match status" value="1"/>
</dbReference>
<organism evidence="3 4">
    <name type="scientific">Wenxinia saemankumensis</name>
    <dbReference type="NCBI Taxonomy" id="1447782"/>
    <lineage>
        <taxon>Bacteria</taxon>
        <taxon>Pseudomonadati</taxon>
        <taxon>Pseudomonadota</taxon>
        <taxon>Alphaproteobacteria</taxon>
        <taxon>Rhodobacterales</taxon>
        <taxon>Roseobacteraceae</taxon>
        <taxon>Wenxinia</taxon>
    </lineage>
</organism>
<dbReference type="EMBL" id="FQYO01000004">
    <property type="protein sequence ID" value="SHJ02883.1"/>
    <property type="molecule type" value="Genomic_DNA"/>
</dbReference>
<feature type="domain" description="Thiol:disulfide interchange protein DsbD N-terminal" evidence="2">
    <location>
        <begin position="39"/>
        <end position="138"/>
    </location>
</feature>
<name>A0A1M6FYT7_9RHOB</name>
<sequence length="264" mass="27768">MTRLLLLLLALALRPALAAATPPEDLVRAEILPGWQDGEGRHVAGLRLTMAPGWKTYWRAPGDAGIPPEFDWTGSHGVAGVEVRWPVPQVFDQSGMKSIGYHDEVVLPLEIRTTGAGPVRLAGEIDLGICHEICVPARLAFSLDLPDPGARDREIVAALLDTPLTGAEAGMGAATCRLRSTARGVEITAELDLPPQGADETVAIEAGLPGIWVSEAEVTRTGDRLTARAEARAESGALMLDRSALRLTVIGAGRAVEVTGCPAG</sequence>
<evidence type="ECO:0000256" key="1">
    <source>
        <dbReference type="SAM" id="SignalP"/>
    </source>
</evidence>
<dbReference type="AlphaFoldDB" id="A0A1M6FYT7"/>
<gene>
    <name evidence="3" type="ORF">SAMN05444417_2579</name>
</gene>
<dbReference type="OrthoDB" id="9811036at2"/>